<organism evidence="2 3">
    <name type="scientific">Pseudoalteromonas aurantia 208</name>
    <dbReference type="NCBI Taxonomy" id="1314867"/>
    <lineage>
        <taxon>Bacteria</taxon>
        <taxon>Pseudomonadati</taxon>
        <taxon>Pseudomonadota</taxon>
        <taxon>Gammaproteobacteria</taxon>
        <taxon>Alteromonadales</taxon>
        <taxon>Pseudoalteromonadaceae</taxon>
        <taxon>Pseudoalteromonas</taxon>
    </lineage>
</organism>
<feature type="transmembrane region" description="Helical" evidence="1">
    <location>
        <begin position="12"/>
        <end position="34"/>
    </location>
</feature>
<proteinExistence type="predicted"/>
<gene>
    <name evidence="2" type="ORF">PAUR_a3328</name>
</gene>
<sequence length="37" mass="4341">MLKLKKKLLNHEVVVSLCFSIYGVFYILTLSLLMRVK</sequence>
<protein>
    <submittedName>
        <fullName evidence="2">Uncharacterized protein</fullName>
    </submittedName>
</protein>
<accession>A0ABR9E5U4</accession>
<dbReference type="Proteomes" id="UP000615755">
    <property type="component" value="Unassembled WGS sequence"/>
</dbReference>
<reference evidence="2 3" key="1">
    <citation type="submission" date="2015-03" db="EMBL/GenBank/DDBJ databases">
        <title>Genome sequence of Pseudoalteromonas aurantia.</title>
        <authorList>
            <person name="Xie B.-B."/>
            <person name="Rong J.-C."/>
            <person name="Qin Q.-L."/>
            <person name="Zhang Y.-Z."/>
        </authorList>
    </citation>
    <scope>NUCLEOTIDE SEQUENCE [LARGE SCALE GENOMIC DNA]</scope>
    <source>
        <strain evidence="2 3">208</strain>
    </source>
</reference>
<evidence type="ECO:0000256" key="1">
    <source>
        <dbReference type="SAM" id="Phobius"/>
    </source>
</evidence>
<keyword evidence="1" id="KW-0812">Transmembrane</keyword>
<keyword evidence="3" id="KW-1185">Reference proteome</keyword>
<comment type="caution">
    <text evidence="2">The sequence shown here is derived from an EMBL/GenBank/DDBJ whole genome shotgun (WGS) entry which is preliminary data.</text>
</comment>
<keyword evidence="1" id="KW-1133">Transmembrane helix</keyword>
<name>A0ABR9E5U4_9GAMM</name>
<evidence type="ECO:0000313" key="3">
    <source>
        <dbReference type="Proteomes" id="UP000615755"/>
    </source>
</evidence>
<dbReference type="EMBL" id="AQGV01000009">
    <property type="protein sequence ID" value="MBE0366342.1"/>
    <property type="molecule type" value="Genomic_DNA"/>
</dbReference>
<evidence type="ECO:0000313" key="2">
    <source>
        <dbReference type="EMBL" id="MBE0366342.1"/>
    </source>
</evidence>
<keyword evidence="1" id="KW-0472">Membrane</keyword>